<comment type="cofactor">
    <cofactor evidence="1">
        <name>pyridoxal 5'-phosphate</name>
        <dbReference type="ChEBI" id="CHEBI:597326"/>
    </cofactor>
</comment>
<evidence type="ECO:0000256" key="5">
    <source>
        <dbReference type="ARBA" id="ARBA00022898"/>
    </source>
</evidence>
<keyword evidence="5 6" id="KW-0663">Pyridoxal phosphate</keyword>
<dbReference type="Pfam" id="PF00202">
    <property type="entry name" value="Aminotran_3"/>
    <property type="match status" value="1"/>
</dbReference>
<keyword evidence="4 7" id="KW-0808">Transferase</keyword>
<dbReference type="EC" id="2.6.1.19" evidence="7"/>
<dbReference type="PIRSF" id="PIRSF000521">
    <property type="entry name" value="Transaminase_4ab_Lys_Orn"/>
    <property type="match status" value="1"/>
</dbReference>
<dbReference type="PANTHER" id="PTHR43552:SF1">
    <property type="entry name" value="DIAMINOBUTYRATE--2-OXOGLUTARATE AMINOTRANSFERASE"/>
    <property type="match status" value="1"/>
</dbReference>
<sequence>MTDFSKYHLGSDAAIITGELPGMKSRMLLRQQELMEGKIVSYPRRMPIAMKRALGAIIEDVDGNRFIDFFSGCGVLNVGHSNPDVLAYVREQQDHLIHALDFPTENKMKLISKLLGELPAPARNEYKVAFVSPSGSDGVEAAIKLAKHYTGRSTILAFQGAYHGMSAGSLAVTSDAGHKEGLHALMPGVQFVPYSYCYRCMFKSNAANCKFDCFEYLKNLLENSHSGVPKPAAILLEPVQGEGGNVVPKDGYLELVIDLAKRHGVVTIFDEVQTGFFRTGDFTVSNSLSLLPDIIIMSKGLGGIGFPVSAILYSKKIESWGPGFHIGTFRANQVSIAAANGALDFVNKNDLKRHVGRISAYLMEKLRGLAAKSKFIGEVRGKGLLIGIEFVKDKNTKEPYPEIVRRFRNACFESGLLFEVGGHYQNVVRIVPPLIINETLVDNALRIMETNLLAVERQAEAAPEEQATAVSLS</sequence>
<evidence type="ECO:0000256" key="4">
    <source>
        <dbReference type="ARBA" id="ARBA00022679"/>
    </source>
</evidence>
<accession>A0A6J4IS34</accession>
<dbReference type="AlphaFoldDB" id="A0A6J4IS34"/>
<keyword evidence="3 7" id="KW-0032">Aminotransferase</keyword>
<organism evidence="7">
    <name type="scientific">uncultured Cytophagales bacterium</name>
    <dbReference type="NCBI Taxonomy" id="158755"/>
    <lineage>
        <taxon>Bacteria</taxon>
        <taxon>Pseudomonadati</taxon>
        <taxon>Bacteroidota</taxon>
        <taxon>Sphingobacteriia</taxon>
        <taxon>Sphingobacteriales</taxon>
        <taxon>environmental samples</taxon>
    </lineage>
</organism>
<dbReference type="InterPro" id="IPR015422">
    <property type="entry name" value="PyrdxlP-dep_Trfase_small"/>
</dbReference>
<proteinExistence type="inferred from homology"/>
<evidence type="ECO:0000256" key="3">
    <source>
        <dbReference type="ARBA" id="ARBA00022576"/>
    </source>
</evidence>
<evidence type="ECO:0000256" key="1">
    <source>
        <dbReference type="ARBA" id="ARBA00001933"/>
    </source>
</evidence>
<evidence type="ECO:0000313" key="7">
    <source>
        <dbReference type="EMBL" id="CAA9258011.1"/>
    </source>
</evidence>
<name>A0A6J4IS34_9SPHI</name>
<comment type="similarity">
    <text evidence="2 6">Belongs to the class-III pyridoxal-phosphate-dependent aminotransferase family.</text>
</comment>
<dbReference type="InterPro" id="IPR015424">
    <property type="entry name" value="PyrdxlP-dep_Trfase"/>
</dbReference>
<dbReference type="InterPro" id="IPR005814">
    <property type="entry name" value="Aminotrans_3"/>
</dbReference>
<gene>
    <name evidence="7" type="ORF">AVDCRST_MAG56-3883</name>
</gene>
<dbReference type="InterPro" id="IPR004637">
    <property type="entry name" value="Dat"/>
</dbReference>
<dbReference type="GO" id="GO:0034386">
    <property type="term" value="F:4-aminobutyrate:2-oxoglutarate transaminase activity"/>
    <property type="evidence" value="ECO:0007669"/>
    <property type="project" value="UniProtKB-EC"/>
</dbReference>
<dbReference type="InterPro" id="IPR015421">
    <property type="entry name" value="PyrdxlP-dep_Trfase_major"/>
</dbReference>
<dbReference type="Gene3D" id="3.40.640.10">
    <property type="entry name" value="Type I PLP-dependent aspartate aminotransferase-like (Major domain)"/>
    <property type="match status" value="1"/>
</dbReference>
<reference evidence="7" key="1">
    <citation type="submission" date="2020-02" db="EMBL/GenBank/DDBJ databases">
        <authorList>
            <person name="Meier V. D."/>
        </authorList>
    </citation>
    <scope>NUCLEOTIDE SEQUENCE</scope>
    <source>
        <strain evidence="7">AVDCRST_MAG56</strain>
    </source>
</reference>
<dbReference type="CDD" id="cd00610">
    <property type="entry name" value="OAT_like"/>
    <property type="match status" value="1"/>
</dbReference>
<dbReference type="Gene3D" id="3.90.1150.10">
    <property type="entry name" value="Aspartate Aminotransferase, domain 1"/>
    <property type="match status" value="1"/>
</dbReference>
<dbReference type="EMBL" id="CADCTQ010000208">
    <property type="protein sequence ID" value="CAA9258011.1"/>
    <property type="molecule type" value="Genomic_DNA"/>
</dbReference>
<dbReference type="PANTHER" id="PTHR43552">
    <property type="entry name" value="DIAMINOBUTYRATE--2-OXOGLUTARATE AMINOTRANSFERASE"/>
    <property type="match status" value="1"/>
</dbReference>
<dbReference type="SUPFAM" id="SSF53383">
    <property type="entry name" value="PLP-dependent transferases"/>
    <property type="match status" value="1"/>
</dbReference>
<evidence type="ECO:0000256" key="2">
    <source>
        <dbReference type="ARBA" id="ARBA00008954"/>
    </source>
</evidence>
<protein>
    <submittedName>
        <fullName evidence="7">Gamma-aminobutyrate:alpha-ketoglutarate aminotransferase</fullName>
        <ecNumber evidence="7">2.6.1.19</ecNumber>
    </submittedName>
</protein>
<evidence type="ECO:0000256" key="6">
    <source>
        <dbReference type="RuleBase" id="RU003560"/>
    </source>
</evidence>
<dbReference type="GO" id="GO:0030170">
    <property type="term" value="F:pyridoxal phosphate binding"/>
    <property type="evidence" value="ECO:0007669"/>
    <property type="project" value="InterPro"/>
</dbReference>